<organism evidence="9 10">
    <name type="scientific">Aquicella lusitana</name>
    <dbReference type="NCBI Taxonomy" id="254246"/>
    <lineage>
        <taxon>Bacteria</taxon>
        <taxon>Pseudomonadati</taxon>
        <taxon>Pseudomonadota</taxon>
        <taxon>Gammaproteobacteria</taxon>
        <taxon>Legionellales</taxon>
        <taxon>Coxiellaceae</taxon>
        <taxon>Aquicella</taxon>
    </lineage>
</organism>
<dbReference type="InterPro" id="IPR036291">
    <property type="entry name" value="NAD(P)-bd_dom_sf"/>
</dbReference>
<keyword evidence="3 7" id="KW-0560">Oxidoreductase</keyword>
<dbReference type="InterPro" id="IPR016211">
    <property type="entry name" value="Glu/Phe/Leu/Val/Trp_DH_bac/arc"/>
</dbReference>
<evidence type="ECO:0000256" key="1">
    <source>
        <dbReference type="ARBA" id="ARBA00003868"/>
    </source>
</evidence>
<dbReference type="Gene3D" id="3.40.50.10860">
    <property type="entry name" value="Leucine Dehydrogenase, chain A, domain 1"/>
    <property type="match status" value="1"/>
</dbReference>
<dbReference type="GO" id="GO:0000166">
    <property type="term" value="F:nucleotide binding"/>
    <property type="evidence" value="ECO:0007669"/>
    <property type="project" value="UniProtKB-KW"/>
</dbReference>
<evidence type="ECO:0000256" key="5">
    <source>
        <dbReference type="PIRSR" id="PIRSR000188-1"/>
    </source>
</evidence>
<feature type="active site" description="Proton donor/acceptor" evidence="5">
    <location>
        <position position="104"/>
    </location>
</feature>
<dbReference type="PANTHER" id="PTHR42722">
    <property type="entry name" value="LEUCINE DEHYDROGENASE"/>
    <property type="match status" value="1"/>
</dbReference>
<dbReference type="OrthoDB" id="9803297at2"/>
<dbReference type="EMBL" id="QQAX01000005">
    <property type="protein sequence ID" value="RDI46566.1"/>
    <property type="molecule type" value="Genomic_DNA"/>
</dbReference>
<accession>A0A370GTI1</accession>
<dbReference type="CDD" id="cd01075">
    <property type="entry name" value="NAD_bind_Leu_Phe_Val_DH"/>
    <property type="match status" value="1"/>
</dbReference>
<keyword evidence="4 6" id="KW-0520">NAD</keyword>
<dbReference type="InterPro" id="IPR006097">
    <property type="entry name" value="Glu/Leu/Phe/Val/Trp_DH_dimer"/>
</dbReference>
<comment type="caution">
    <text evidence="9">The sequence shown here is derived from an EMBL/GenBank/DDBJ whole genome shotgun (WGS) entry which is preliminary data.</text>
</comment>
<keyword evidence="10" id="KW-1185">Reference proteome</keyword>
<evidence type="ECO:0000313" key="9">
    <source>
        <dbReference type="EMBL" id="RDI46566.1"/>
    </source>
</evidence>
<proteinExistence type="inferred from homology"/>
<dbReference type="Proteomes" id="UP000254720">
    <property type="component" value="Unassembled WGS sequence"/>
</dbReference>
<dbReference type="SMART" id="SM00839">
    <property type="entry name" value="ELFV_dehydrog"/>
    <property type="match status" value="1"/>
</dbReference>
<dbReference type="Pfam" id="PF00208">
    <property type="entry name" value="ELFV_dehydrog"/>
    <property type="match status" value="1"/>
</dbReference>
<dbReference type="GO" id="GO:0016639">
    <property type="term" value="F:oxidoreductase activity, acting on the CH-NH2 group of donors, NAD or NADP as acceptor"/>
    <property type="evidence" value="ECO:0007669"/>
    <property type="project" value="InterPro"/>
</dbReference>
<dbReference type="InterPro" id="IPR006095">
    <property type="entry name" value="Glu/Leu/Phe/Val/Trp_DH"/>
</dbReference>
<evidence type="ECO:0000256" key="4">
    <source>
        <dbReference type="ARBA" id="ARBA00023027"/>
    </source>
</evidence>
<evidence type="ECO:0000256" key="7">
    <source>
        <dbReference type="RuleBase" id="RU004417"/>
    </source>
</evidence>
<dbReference type="Gene3D" id="3.40.50.720">
    <property type="entry name" value="NAD(P)-binding Rossmann-like Domain"/>
    <property type="match status" value="1"/>
</dbReference>
<evidence type="ECO:0000256" key="2">
    <source>
        <dbReference type="ARBA" id="ARBA00006382"/>
    </source>
</evidence>
<evidence type="ECO:0000256" key="3">
    <source>
        <dbReference type="ARBA" id="ARBA00023002"/>
    </source>
</evidence>
<sequence length="367" mass="40557">MVEAVSNRSNPKRFAHPHVHYTVCDSLMRYAEFLGFGEIHTKIDEKTGLKAIIAIHNLNRGPAIGGCRMITYKTVDKAYEDAMRLAHMMSFKAAINNLSHGGAKAVLIKPKVIKDREAYFEKFGEFVNDLGGRYITAVDSGTSPQEMDIIARRTPFVTCTTKSGAESDPSPLTALGVRRGIQAAVKFKLNRDSLEGIHVVIQGAGHVGYHLAQELHKLGAKLTIADVNLKALQRCIDELNVNVCHPDEVYSLEADVFAPCALGSILNLNTINQLKAKIIAGSANNQLAHHHYGALLHERGILYAPDFLINAGGLIHVAVIYDHGDLKKSMEQINNIYNTVYDIFERSAHENRATNEIAEKIARDRLR</sequence>
<dbReference type="PANTHER" id="PTHR42722:SF1">
    <property type="entry name" value="VALINE DEHYDROGENASE"/>
    <property type="match status" value="1"/>
</dbReference>
<comment type="similarity">
    <text evidence="2 7">Belongs to the Glu/Leu/Phe/Val dehydrogenases family.</text>
</comment>
<dbReference type="GO" id="GO:0006520">
    <property type="term" value="P:amino acid metabolic process"/>
    <property type="evidence" value="ECO:0007669"/>
    <property type="project" value="InterPro"/>
</dbReference>
<dbReference type="SUPFAM" id="SSF53223">
    <property type="entry name" value="Aminoacid dehydrogenase-like, N-terminal domain"/>
    <property type="match status" value="1"/>
</dbReference>
<dbReference type="PIRSF" id="PIRSF000188">
    <property type="entry name" value="Phe_leu_dh"/>
    <property type="match status" value="1"/>
</dbReference>
<dbReference type="AlphaFoldDB" id="A0A370GTI1"/>
<keyword evidence="6" id="KW-0547">Nucleotide-binding</keyword>
<feature type="binding site" evidence="6">
    <location>
        <begin position="203"/>
        <end position="208"/>
    </location>
    <ligand>
        <name>NAD(+)</name>
        <dbReference type="ChEBI" id="CHEBI:57540"/>
    </ligand>
</feature>
<dbReference type="SUPFAM" id="SSF51735">
    <property type="entry name" value="NAD(P)-binding Rossmann-fold domains"/>
    <property type="match status" value="1"/>
</dbReference>
<feature type="domain" description="Glutamate/phenylalanine/leucine/valine/L-tryptophan dehydrogenase C-terminal" evidence="8">
    <location>
        <begin position="167"/>
        <end position="367"/>
    </location>
</feature>
<dbReference type="PRINTS" id="PR00082">
    <property type="entry name" value="GLFDHDRGNASE"/>
</dbReference>
<dbReference type="InterPro" id="IPR046346">
    <property type="entry name" value="Aminoacid_DH-like_N_sf"/>
</dbReference>
<dbReference type="InterPro" id="IPR006096">
    <property type="entry name" value="Glu/Leu/Phe/Val/Trp_DH_C"/>
</dbReference>
<evidence type="ECO:0000256" key="6">
    <source>
        <dbReference type="PIRSR" id="PIRSR000188-2"/>
    </source>
</evidence>
<reference evidence="9 10" key="1">
    <citation type="submission" date="2018-07" db="EMBL/GenBank/DDBJ databases">
        <title>Genomic Encyclopedia of Type Strains, Phase IV (KMG-IV): sequencing the most valuable type-strain genomes for metagenomic binning, comparative biology and taxonomic classification.</title>
        <authorList>
            <person name="Goeker M."/>
        </authorList>
    </citation>
    <scope>NUCLEOTIDE SEQUENCE [LARGE SCALE GENOMIC DNA]</scope>
    <source>
        <strain evidence="9 10">DSM 16500</strain>
    </source>
</reference>
<comment type="function">
    <text evidence="1">Catalyzes the reversible oxidative deamination of glutamate to alpha-ketoglutarate and ammonia.</text>
</comment>
<evidence type="ECO:0000259" key="8">
    <source>
        <dbReference type="SMART" id="SM00839"/>
    </source>
</evidence>
<protein>
    <submittedName>
        <fullName evidence="9">Leucine dehydrogenase</fullName>
    </submittedName>
</protein>
<gene>
    <name evidence="9" type="ORF">C8D86_10590</name>
</gene>
<name>A0A370GTI1_9COXI</name>
<evidence type="ECO:0000313" key="10">
    <source>
        <dbReference type="Proteomes" id="UP000254720"/>
    </source>
</evidence>
<dbReference type="Pfam" id="PF02812">
    <property type="entry name" value="ELFV_dehydrog_N"/>
    <property type="match status" value="1"/>
</dbReference>